<dbReference type="Pfam" id="PF05488">
    <property type="entry name" value="PAAR_motif"/>
    <property type="match status" value="1"/>
</dbReference>
<organism evidence="2 3">
    <name type="scientific">Marinobacter adhaerens (strain DSM 23420 / HP15)</name>
    <dbReference type="NCBI Taxonomy" id="225937"/>
    <lineage>
        <taxon>Bacteria</taxon>
        <taxon>Pseudomonadati</taxon>
        <taxon>Pseudomonadota</taxon>
        <taxon>Gammaproteobacteria</taxon>
        <taxon>Pseudomonadales</taxon>
        <taxon>Marinobacteraceae</taxon>
        <taxon>Marinobacter</taxon>
    </lineage>
</organism>
<reference evidence="2 3" key="1">
    <citation type="journal article" date="2010" name="Stand. Genomic Sci.">
        <title>Complete genome sequence of Marinobacter adhaerens type strain (HP15), a diatom-interacting marine microorganism.</title>
        <authorList>
            <person name="Gardes A."/>
            <person name="Kaeppel E."/>
            <person name="Shehzad A."/>
            <person name="Seebah S."/>
            <person name="Teeling H."/>
            <person name="Yarza P."/>
            <person name="Glockner F.O."/>
            <person name="Grossart H.P."/>
            <person name="Ullrich M.S."/>
        </authorList>
    </citation>
    <scope>NUCLEOTIDE SEQUENCE [LARGE SCALE GENOMIC DNA]</scope>
    <source>
        <strain evidence="3">DSM 23420 / HP15</strain>
    </source>
</reference>
<evidence type="ECO:0000313" key="3">
    <source>
        <dbReference type="Proteomes" id="UP000007077"/>
    </source>
</evidence>
<accession>E4PN55</accession>
<evidence type="ECO:0000256" key="1">
    <source>
        <dbReference type="SAM" id="MobiDB-lite"/>
    </source>
</evidence>
<dbReference type="eggNOG" id="COG4104">
    <property type="taxonomic scope" value="Bacteria"/>
</dbReference>
<dbReference type="Proteomes" id="UP000007077">
    <property type="component" value="Chromosome"/>
</dbReference>
<feature type="region of interest" description="Disordered" evidence="1">
    <location>
        <begin position="149"/>
        <end position="204"/>
    </location>
</feature>
<feature type="compositionally biased region" description="Polar residues" evidence="1">
    <location>
        <begin position="149"/>
        <end position="165"/>
    </location>
</feature>
<feature type="region of interest" description="Disordered" evidence="1">
    <location>
        <begin position="73"/>
        <end position="93"/>
    </location>
</feature>
<feature type="compositionally biased region" description="Polar residues" evidence="1">
    <location>
        <begin position="182"/>
        <end position="193"/>
    </location>
</feature>
<name>E4PN55_MARAH</name>
<gene>
    <name evidence="2" type="ordered locus">HP15_2924</name>
</gene>
<dbReference type="HOGENOM" id="CLU_043132_0_1_6"/>
<protein>
    <submittedName>
        <fullName evidence="2">Uncharacterized protein</fullName>
    </submittedName>
</protein>
<feature type="compositionally biased region" description="Basic and acidic residues" evidence="1">
    <location>
        <begin position="194"/>
        <end position="204"/>
    </location>
</feature>
<dbReference type="STRING" id="225937.HP15_2924"/>
<proteinExistence type="predicted"/>
<dbReference type="KEGG" id="mad:HP15_2924"/>
<feature type="compositionally biased region" description="Low complexity" evidence="1">
    <location>
        <begin position="167"/>
        <end position="181"/>
    </location>
</feature>
<sequence length="527" mass="54851">MGLAGRALQYKLPFYPQRARMARQKHKGRDMSKAIVLLGDLGSDHEGFPPTPVIAGSPDVLIDGKPVARVGDPLAPHSKPKHPPHPRTITGGSSTVMINGKPAAVTGGAIACGGVTIGSGSVVIGDTHTPAPFSGVSPVTPRAAVTLTTAAESVQATPERASSTGRAEPPNSPTNSPSATELSTISTVNSTHPDASDNRDLSEPGFHVVREPMSRNELLSQLYGDASAKPDNFERLNPALGNRVLPGEMIVIADPESMECTVKENDLMAVAAQVNQQVRQLSEQEAQFIVDHYDLLELMTANAATGMGAGAAMIGQQIKSINATLKEIEALYQNTFRKYGRLNVPEFYEQRRALFTKLDFALGKMARKGLSLDDNSKLKKALGLSTKGTVHHWKEAGVGPIPGYGAHYSKAAGAARFVEHGGRLVVALDAGLAGYKIYEACSTGRANECERVGLTESLRFAGSAAGGTAGAFAAPLLCVAVGIGTAGVGGVACGIIAAGIGSAIGGKTIGDMGAAAGEMIYEVRNRE</sequence>
<evidence type="ECO:0000313" key="2">
    <source>
        <dbReference type="EMBL" id="ADP98688.1"/>
    </source>
</evidence>
<dbReference type="AlphaFoldDB" id="E4PN55"/>
<dbReference type="InterPro" id="IPR008727">
    <property type="entry name" value="PAAR_motif"/>
</dbReference>
<dbReference type="PATRIC" id="fig|225937.3.peg.2950"/>
<dbReference type="Gene3D" id="2.60.200.60">
    <property type="match status" value="1"/>
</dbReference>
<dbReference type="EMBL" id="CP001978">
    <property type="protein sequence ID" value="ADP98688.1"/>
    <property type="molecule type" value="Genomic_DNA"/>
</dbReference>
<dbReference type="CDD" id="cd14737">
    <property type="entry name" value="PAAR_1"/>
    <property type="match status" value="1"/>
</dbReference>
<dbReference type="NCBIfam" id="NF033420">
    <property type="entry name" value="T6SS_PAAR_dom"/>
    <property type="match status" value="1"/>
</dbReference>
<reference evidence="3" key="2">
    <citation type="submission" date="2010-02" db="EMBL/GenBank/DDBJ databases">
        <title>Complete genome sequence of Marinobacter adhaerens type strain (HP15).</title>
        <authorList>
            <person name="Gaerdes A.A.M."/>
            <person name="Kaeppel E."/>
            <person name="Shezad A."/>
            <person name="Seebah S."/>
            <person name="Teeling H."/>
            <person name="Yarza P."/>
            <person name="Gloeckner F.O."/>
            <person name="Ullrich M.S."/>
        </authorList>
    </citation>
    <scope>NUCLEOTIDE SEQUENCE [LARGE SCALE GENOMIC DNA]</scope>
    <source>
        <strain evidence="3">DSM 23420 / HP15</strain>
    </source>
</reference>